<evidence type="ECO:0000313" key="2">
    <source>
        <dbReference type="EMBL" id="GBP64253.1"/>
    </source>
</evidence>
<dbReference type="Proteomes" id="UP000299102">
    <property type="component" value="Unassembled WGS sequence"/>
</dbReference>
<dbReference type="EMBL" id="BGZK01000892">
    <property type="protein sequence ID" value="GBP64253.1"/>
    <property type="molecule type" value="Genomic_DNA"/>
</dbReference>
<sequence length="155" mass="17474">MSRGCDSTEAENEDANSSAPTRSGHRRRTTARDCLFAIKSKLKSSTSALTKKLLIFYIEEGSKFCLLFCWKSSGQVWNKPLFSPEILRKRHAPSHCIQRTDPEKTGFNVPVVNSGLTKTAQEFCPCERDGKEEKTHYGPFMRRHAVVSDSQTKTS</sequence>
<accession>A0A4C1XM95</accession>
<gene>
    <name evidence="2" type="ORF">EVAR_21571_1</name>
</gene>
<dbReference type="AlphaFoldDB" id="A0A4C1XM95"/>
<evidence type="ECO:0000313" key="3">
    <source>
        <dbReference type="Proteomes" id="UP000299102"/>
    </source>
</evidence>
<evidence type="ECO:0000256" key="1">
    <source>
        <dbReference type="SAM" id="MobiDB-lite"/>
    </source>
</evidence>
<keyword evidence="3" id="KW-1185">Reference proteome</keyword>
<reference evidence="2 3" key="1">
    <citation type="journal article" date="2019" name="Commun. Biol.">
        <title>The bagworm genome reveals a unique fibroin gene that provides high tensile strength.</title>
        <authorList>
            <person name="Kono N."/>
            <person name="Nakamura H."/>
            <person name="Ohtoshi R."/>
            <person name="Tomita M."/>
            <person name="Numata K."/>
            <person name="Arakawa K."/>
        </authorList>
    </citation>
    <scope>NUCLEOTIDE SEQUENCE [LARGE SCALE GENOMIC DNA]</scope>
</reference>
<organism evidence="2 3">
    <name type="scientific">Eumeta variegata</name>
    <name type="common">Bagworm moth</name>
    <name type="synonym">Eumeta japonica</name>
    <dbReference type="NCBI Taxonomy" id="151549"/>
    <lineage>
        <taxon>Eukaryota</taxon>
        <taxon>Metazoa</taxon>
        <taxon>Ecdysozoa</taxon>
        <taxon>Arthropoda</taxon>
        <taxon>Hexapoda</taxon>
        <taxon>Insecta</taxon>
        <taxon>Pterygota</taxon>
        <taxon>Neoptera</taxon>
        <taxon>Endopterygota</taxon>
        <taxon>Lepidoptera</taxon>
        <taxon>Glossata</taxon>
        <taxon>Ditrysia</taxon>
        <taxon>Tineoidea</taxon>
        <taxon>Psychidae</taxon>
        <taxon>Oiketicinae</taxon>
        <taxon>Eumeta</taxon>
    </lineage>
</organism>
<comment type="caution">
    <text evidence="2">The sequence shown here is derived from an EMBL/GenBank/DDBJ whole genome shotgun (WGS) entry which is preliminary data.</text>
</comment>
<feature type="region of interest" description="Disordered" evidence="1">
    <location>
        <begin position="1"/>
        <end position="27"/>
    </location>
</feature>
<proteinExistence type="predicted"/>
<protein>
    <submittedName>
        <fullName evidence="2">Uncharacterized protein</fullName>
    </submittedName>
</protein>
<name>A0A4C1XM95_EUMVA</name>